<dbReference type="Proteomes" id="UP000001307">
    <property type="component" value="Unassembled WGS sequence"/>
</dbReference>
<gene>
    <name evidence="8" type="ORF">GSOID_T00017473001</name>
</gene>
<dbReference type="AlphaFoldDB" id="E4X2J8"/>
<dbReference type="PROSITE" id="PS50922">
    <property type="entry name" value="TLC"/>
    <property type="match status" value="1"/>
</dbReference>
<dbReference type="EMBL" id="FN653023">
    <property type="protein sequence ID" value="CBY17851.1"/>
    <property type="molecule type" value="Genomic_DNA"/>
</dbReference>
<reference evidence="8" key="1">
    <citation type="journal article" date="2010" name="Science">
        <title>Plasticity of animal genome architecture unmasked by rapid evolution of a pelagic tunicate.</title>
        <authorList>
            <person name="Denoeud F."/>
            <person name="Henriet S."/>
            <person name="Mungpakdee S."/>
            <person name="Aury J.M."/>
            <person name="Da Silva C."/>
            <person name="Brinkmann H."/>
            <person name="Mikhaleva J."/>
            <person name="Olsen L.C."/>
            <person name="Jubin C."/>
            <person name="Canestro C."/>
            <person name="Bouquet J.M."/>
            <person name="Danks G."/>
            <person name="Poulain J."/>
            <person name="Campsteijn C."/>
            <person name="Adamski M."/>
            <person name="Cross I."/>
            <person name="Yadetie F."/>
            <person name="Muffato M."/>
            <person name="Louis A."/>
            <person name="Butcher S."/>
            <person name="Tsagkogeorga G."/>
            <person name="Konrad A."/>
            <person name="Singh S."/>
            <person name="Jensen M.F."/>
            <person name="Cong E.H."/>
            <person name="Eikeseth-Otteraa H."/>
            <person name="Noel B."/>
            <person name="Anthouard V."/>
            <person name="Porcel B.M."/>
            <person name="Kachouri-Lafond R."/>
            <person name="Nishino A."/>
            <person name="Ugolini M."/>
            <person name="Chourrout P."/>
            <person name="Nishida H."/>
            <person name="Aasland R."/>
            <person name="Huzurbazar S."/>
            <person name="Westhof E."/>
            <person name="Delsuc F."/>
            <person name="Lehrach H."/>
            <person name="Reinhardt R."/>
            <person name="Weissenbach J."/>
            <person name="Roy S.W."/>
            <person name="Artiguenave F."/>
            <person name="Postlethwait J.H."/>
            <person name="Manak J.R."/>
            <person name="Thompson E.M."/>
            <person name="Jaillon O."/>
            <person name="Du Pasquier L."/>
            <person name="Boudinot P."/>
            <person name="Liberles D.A."/>
            <person name="Volff J.N."/>
            <person name="Philippe H."/>
            <person name="Lenhard B."/>
            <person name="Roest Crollius H."/>
            <person name="Wincker P."/>
            <person name="Chourrout D."/>
        </authorList>
    </citation>
    <scope>NUCLEOTIDE SEQUENCE [LARGE SCALE GENOMIC DNA]</scope>
</reference>
<name>E4X2J8_OIKDI</name>
<dbReference type="GO" id="GO:0005886">
    <property type="term" value="C:plasma membrane"/>
    <property type="evidence" value="ECO:0007669"/>
    <property type="project" value="TreeGrafter"/>
</dbReference>
<dbReference type="InterPro" id="IPR006634">
    <property type="entry name" value="TLC-dom"/>
</dbReference>
<evidence type="ECO:0000313" key="9">
    <source>
        <dbReference type="Proteomes" id="UP000001307"/>
    </source>
</evidence>
<organism evidence="8">
    <name type="scientific">Oikopleura dioica</name>
    <name type="common">Tunicate</name>
    <dbReference type="NCBI Taxonomy" id="34765"/>
    <lineage>
        <taxon>Eukaryota</taxon>
        <taxon>Metazoa</taxon>
        <taxon>Chordata</taxon>
        <taxon>Tunicata</taxon>
        <taxon>Appendicularia</taxon>
        <taxon>Copelata</taxon>
        <taxon>Oikopleuridae</taxon>
        <taxon>Oikopleura</taxon>
    </lineage>
</organism>
<keyword evidence="3 6" id="KW-1133">Transmembrane helix</keyword>
<keyword evidence="4 5" id="KW-0472">Membrane</keyword>
<dbReference type="GO" id="GO:0007009">
    <property type="term" value="P:plasma membrane organization"/>
    <property type="evidence" value="ECO:0007669"/>
    <property type="project" value="TreeGrafter"/>
</dbReference>
<evidence type="ECO:0000256" key="1">
    <source>
        <dbReference type="ARBA" id="ARBA00004141"/>
    </source>
</evidence>
<evidence type="ECO:0000313" key="8">
    <source>
        <dbReference type="EMBL" id="CBY17851.1"/>
    </source>
</evidence>
<keyword evidence="9" id="KW-1185">Reference proteome</keyword>
<feature type="domain" description="TLC" evidence="7">
    <location>
        <begin position="40"/>
        <end position="237"/>
    </location>
</feature>
<evidence type="ECO:0000256" key="2">
    <source>
        <dbReference type="ARBA" id="ARBA00022692"/>
    </source>
</evidence>
<dbReference type="Pfam" id="PF03798">
    <property type="entry name" value="TRAM_LAG1_CLN8"/>
    <property type="match status" value="1"/>
</dbReference>
<dbReference type="InParanoid" id="E4X2J8"/>
<dbReference type="GO" id="GO:0055091">
    <property type="term" value="P:phospholipid homeostasis"/>
    <property type="evidence" value="ECO:0007669"/>
    <property type="project" value="TreeGrafter"/>
</dbReference>
<dbReference type="GO" id="GO:0071709">
    <property type="term" value="P:membrane assembly"/>
    <property type="evidence" value="ECO:0007669"/>
    <property type="project" value="TreeGrafter"/>
</dbReference>
<dbReference type="InterPro" id="IPR050846">
    <property type="entry name" value="TLCD"/>
</dbReference>
<comment type="subcellular location">
    <subcellularLocation>
        <location evidence="1">Membrane</location>
        <topology evidence="1">Multi-pass membrane protein</topology>
    </subcellularLocation>
</comment>
<dbReference type="OrthoDB" id="10266980at2759"/>
<proteinExistence type="predicted"/>
<evidence type="ECO:0000256" key="6">
    <source>
        <dbReference type="SAM" id="Phobius"/>
    </source>
</evidence>
<dbReference type="PANTHER" id="PTHR13439:SF4">
    <property type="entry name" value="TLC DOMAIN-CONTAINING PROTEIN"/>
    <property type="match status" value="1"/>
</dbReference>
<dbReference type="GO" id="GO:0097035">
    <property type="term" value="P:regulation of membrane lipid distribution"/>
    <property type="evidence" value="ECO:0007669"/>
    <property type="project" value="TreeGrafter"/>
</dbReference>
<protein>
    <recommendedName>
        <fullName evidence="7">TLC domain-containing protein</fullName>
    </recommendedName>
</protein>
<evidence type="ECO:0000256" key="5">
    <source>
        <dbReference type="PROSITE-ProRule" id="PRU00205"/>
    </source>
</evidence>
<evidence type="ECO:0000256" key="3">
    <source>
        <dbReference type="ARBA" id="ARBA00022989"/>
    </source>
</evidence>
<evidence type="ECO:0000256" key="4">
    <source>
        <dbReference type="ARBA" id="ARBA00023136"/>
    </source>
</evidence>
<sequence length="244" mass="28171">MIFQIIEDIFNAAKWPVAVVVFDKFVLQKIPIPEYVKKHHNVAKWKHEVGALTNATVLAVGAPIALYFSPAQSVMESPINTFGKALLEYSTVFYIYDSFKILVDRPFNRLLTAFFVLHHSICDLVLITCLYDKKYEGLVLTSLLMEVNSVFVHTRLLLKYSGNTENVIFPIVKLLNLVTNIPFRYYVGKYVIERMLTRPNYSRDAKWYFAMTSIGIISTLNILVLVRVFHQDFILPNKQKQKTL</sequence>
<keyword evidence="2 5" id="KW-0812">Transmembrane</keyword>
<accession>E4X2J8</accession>
<dbReference type="PANTHER" id="PTHR13439">
    <property type="entry name" value="CT120 PROTEIN"/>
    <property type="match status" value="1"/>
</dbReference>
<evidence type="ECO:0000259" key="7">
    <source>
        <dbReference type="PROSITE" id="PS50922"/>
    </source>
</evidence>
<feature type="transmembrane region" description="Helical" evidence="6">
    <location>
        <begin position="207"/>
        <end position="229"/>
    </location>
</feature>